<dbReference type="Pfam" id="PF12704">
    <property type="entry name" value="MacB_PCD"/>
    <property type="match status" value="1"/>
</dbReference>
<keyword evidence="4 7" id="KW-1133">Transmembrane helix</keyword>
<comment type="subcellular location">
    <subcellularLocation>
        <location evidence="1">Cell membrane</location>
        <topology evidence="1">Multi-pass membrane protein</topology>
    </subcellularLocation>
</comment>
<proteinExistence type="inferred from homology"/>
<dbReference type="RefSeq" id="WP_307509273.1">
    <property type="nucleotide sequence ID" value="NZ_BAAACE010000028.1"/>
</dbReference>
<feature type="transmembrane region" description="Helical" evidence="7">
    <location>
        <begin position="379"/>
        <end position="399"/>
    </location>
</feature>
<keyword evidence="11" id="KW-1185">Reference proteome</keyword>
<gene>
    <name evidence="10" type="ORF">QOZ92_002906</name>
</gene>
<organism evidence="10 11">
    <name type="scientific">Paraclostridium ghonii</name>
    <dbReference type="NCBI Taxonomy" id="29358"/>
    <lineage>
        <taxon>Bacteria</taxon>
        <taxon>Bacillati</taxon>
        <taxon>Bacillota</taxon>
        <taxon>Clostridia</taxon>
        <taxon>Peptostreptococcales</taxon>
        <taxon>Peptostreptococcaceae</taxon>
        <taxon>Paraclostridium</taxon>
    </lineage>
</organism>
<sequence>MTLIKNALANLRAHKLRVFTTMIWIIIGIASVILVTSIGAGLEAKMKESTDKISKKKTTIRFEPTNSNMMDSSVFLQPFTKTDIEKISFMEGVQMVGPSSDKLEMSDTYGFDVYMDKKSTSIQLKSYENSDKLSILYGRTFAEEDNDRKVVIITMQNAIDLFENPEDAIGSGVTIDGEIYEIIGVLEEPLQKNENQMNFMYGMSGEIDYQTCLMPKNTFDTLVNKFDYGTDEISSIDILVSQGYDTYEVANNVIMKLQEMHPDLDGSYTTGDMDNSYMELESMISSIDNFVKIITGVSLLVGGIGVMNIMYMSVVERQKEIGIRRAIGAKPRNIMFQFLVESTFITIVGGILGMIVGAILVNYMSNMLPFKAILSLKGFIYAALTSLLTGIIFGIIPAFKASRLDPIKAIQK</sequence>
<evidence type="ECO:0000313" key="11">
    <source>
        <dbReference type="Proteomes" id="UP001232584"/>
    </source>
</evidence>
<dbReference type="PANTHER" id="PTHR30572">
    <property type="entry name" value="MEMBRANE COMPONENT OF TRANSPORTER-RELATED"/>
    <property type="match status" value="1"/>
</dbReference>
<feature type="domain" description="MacB-like periplasmic core" evidence="9">
    <location>
        <begin position="19"/>
        <end position="251"/>
    </location>
</feature>
<feature type="transmembrane region" description="Helical" evidence="7">
    <location>
        <begin position="334"/>
        <end position="359"/>
    </location>
</feature>
<keyword evidence="5 7" id="KW-0472">Membrane</keyword>
<dbReference type="Proteomes" id="UP001232584">
    <property type="component" value="Unassembled WGS sequence"/>
</dbReference>
<comment type="similarity">
    <text evidence="6">Belongs to the ABC-4 integral membrane protein family.</text>
</comment>
<evidence type="ECO:0000256" key="4">
    <source>
        <dbReference type="ARBA" id="ARBA00022989"/>
    </source>
</evidence>
<evidence type="ECO:0000259" key="8">
    <source>
        <dbReference type="Pfam" id="PF02687"/>
    </source>
</evidence>
<name>A0ABU0N3R2_9FIRM</name>
<keyword evidence="3 7" id="KW-0812">Transmembrane</keyword>
<dbReference type="Pfam" id="PF02687">
    <property type="entry name" value="FtsX"/>
    <property type="match status" value="1"/>
</dbReference>
<evidence type="ECO:0000256" key="7">
    <source>
        <dbReference type="SAM" id="Phobius"/>
    </source>
</evidence>
<evidence type="ECO:0000313" key="10">
    <source>
        <dbReference type="EMBL" id="MDQ0557771.1"/>
    </source>
</evidence>
<feature type="transmembrane region" description="Helical" evidence="7">
    <location>
        <begin position="21"/>
        <end position="42"/>
    </location>
</feature>
<accession>A0ABU0N3R2</accession>
<dbReference type="InterPro" id="IPR003838">
    <property type="entry name" value="ABC3_permease_C"/>
</dbReference>
<evidence type="ECO:0000256" key="6">
    <source>
        <dbReference type="ARBA" id="ARBA00038076"/>
    </source>
</evidence>
<dbReference type="InterPro" id="IPR050250">
    <property type="entry name" value="Macrolide_Exporter_MacB"/>
</dbReference>
<evidence type="ECO:0000256" key="1">
    <source>
        <dbReference type="ARBA" id="ARBA00004651"/>
    </source>
</evidence>
<feature type="domain" description="ABC3 transporter permease C-terminal" evidence="8">
    <location>
        <begin position="293"/>
        <end position="406"/>
    </location>
</feature>
<keyword evidence="2" id="KW-1003">Cell membrane</keyword>
<evidence type="ECO:0000259" key="9">
    <source>
        <dbReference type="Pfam" id="PF12704"/>
    </source>
</evidence>
<evidence type="ECO:0000256" key="5">
    <source>
        <dbReference type="ARBA" id="ARBA00023136"/>
    </source>
</evidence>
<dbReference type="EMBL" id="JAUSWG010000014">
    <property type="protein sequence ID" value="MDQ0557771.1"/>
    <property type="molecule type" value="Genomic_DNA"/>
</dbReference>
<protein>
    <submittedName>
        <fullName evidence="10">ABC transport system permease protein</fullName>
    </submittedName>
</protein>
<dbReference type="InterPro" id="IPR025857">
    <property type="entry name" value="MacB_PCD"/>
</dbReference>
<evidence type="ECO:0000256" key="3">
    <source>
        <dbReference type="ARBA" id="ARBA00022692"/>
    </source>
</evidence>
<dbReference type="PANTHER" id="PTHR30572:SF4">
    <property type="entry name" value="ABC TRANSPORTER PERMEASE YTRF"/>
    <property type="match status" value="1"/>
</dbReference>
<comment type="caution">
    <text evidence="10">The sequence shown here is derived from an EMBL/GenBank/DDBJ whole genome shotgun (WGS) entry which is preliminary data.</text>
</comment>
<evidence type="ECO:0000256" key="2">
    <source>
        <dbReference type="ARBA" id="ARBA00022475"/>
    </source>
</evidence>
<feature type="transmembrane region" description="Helical" evidence="7">
    <location>
        <begin position="293"/>
        <end position="314"/>
    </location>
</feature>
<reference evidence="10 11" key="1">
    <citation type="submission" date="2023-07" db="EMBL/GenBank/DDBJ databases">
        <title>Genomic Encyclopedia of Type Strains, Phase IV (KMG-IV): sequencing the most valuable type-strain genomes for metagenomic binning, comparative biology and taxonomic classification.</title>
        <authorList>
            <person name="Goeker M."/>
        </authorList>
    </citation>
    <scope>NUCLEOTIDE SEQUENCE [LARGE SCALE GENOMIC DNA]</scope>
    <source>
        <strain evidence="10 11">DSM 15049</strain>
    </source>
</reference>